<evidence type="ECO:0000256" key="1">
    <source>
        <dbReference type="PROSITE-ProRule" id="PRU00325"/>
    </source>
</evidence>
<dbReference type="Proteomes" id="UP000233469">
    <property type="component" value="Unassembled WGS sequence"/>
</dbReference>
<protein>
    <recommendedName>
        <fullName evidence="3">SWIM-type domain-containing protein</fullName>
    </recommendedName>
</protein>
<dbReference type="InterPro" id="IPR007527">
    <property type="entry name" value="Znf_SWIM"/>
</dbReference>
<organism evidence="4 5">
    <name type="scientific">Rhizophagus irregularis</name>
    <dbReference type="NCBI Taxonomy" id="588596"/>
    <lineage>
        <taxon>Eukaryota</taxon>
        <taxon>Fungi</taxon>
        <taxon>Fungi incertae sedis</taxon>
        <taxon>Mucoromycota</taxon>
        <taxon>Glomeromycotina</taxon>
        <taxon>Glomeromycetes</taxon>
        <taxon>Glomerales</taxon>
        <taxon>Glomeraceae</taxon>
        <taxon>Rhizophagus</taxon>
    </lineage>
</organism>
<name>A0A2N1NKQ1_9GLOM</name>
<keyword evidence="1" id="KW-0863">Zinc-finger</keyword>
<comment type="caution">
    <text evidence="4">The sequence shown here is derived from an EMBL/GenBank/DDBJ whole genome shotgun (WGS) entry which is preliminary data.</text>
</comment>
<evidence type="ECO:0000256" key="2">
    <source>
        <dbReference type="SAM" id="MobiDB-lite"/>
    </source>
</evidence>
<dbReference type="OrthoDB" id="2411055at2759"/>
<dbReference type="EMBL" id="LLXL01000304">
    <property type="protein sequence ID" value="PKK74429.1"/>
    <property type="molecule type" value="Genomic_DNA"/>
</dbReference>
<dbReference type="VEuPathDB" id="FungiDB:RhiirA1_486327"/>
<dbReference type="VEuPathDB" id="FungiDB:RhiirFUN_009268"/>
<dbReference type="AlphaFoldDB" id="A0A2N1NKQ1"/>
<reference evidence="4 5" key="2">
    <citation type="submission" date="2017-10" db="EMBL/GenBank/DDBJ databases">
        <title>Extensive intraspecific genome diversity in a model arbuscular mycorrhizal fungus.</title>
        <authorList>
            <person name="Chen E.C.H."/>
            <person name="Morin E."/>
            <person name="Baudet D."/>
            <person name="Noel J."/>
            <person name="Ndikumana S."/>
            <person name="Charron P."/>
            <person name="St-Onge C."/>
            <person name="Giorgi J."/>
            <person name="Grigoriev I.V."/>
            <person name="Roux C."/>
            <person name="Martin F.M."/>
            <person name="Corradi N."/>
        </authorList>
    </citation>
    <scope>NUCLEOTIDE SEQUENCE [LARGE SCALE GENOMIC DNA]</scope>
    <source>
        <strain evidence="4 5">C2</strain>
    </source>
</reference>
<dbReference type="PROSITE" id="PS50966">
    <property type="entry name" value="ZF_SWIM"/>
    <property type="match status" value="1"/>
</dbReference>
<feature type="region of interest" description="Disordered" evidence="2">
    <location>
        <begin position="279"/>
        <end position="306"/>
    </location>
</feature>
<gene>
    <name evidence="4" type="ORF">RhiirC2_774806</name>
</gene>
<proteinExistence type="predicted"/>
<dbReference type="VEuPathDB" id="FungiDB:RhiirA1_484206"/>
<evidence type="ECO:0000313" key="4">
    <source>
        <dbReference type="EMBL" id="PKK74429.1"/>
    </source>
</evidence>
<feature type="compositionally biased region" description="Polar residues" evidence="2">
    <location>
        <begin position="289"/>
        <end position="299"/>
    </location>
</feature>
<feature type="domain" description="SWIM-type" evidence="3">
    <location>
        <begin position="78"/>
        <end position="114"/>
    </location>
</feature>
<keyword evidence="1" id="KW-0862">Zinc</keyword>
<reference evidence="4 5" key="1">
    <citation type="submission" date="2016-04" db="EMBL/GenBank/DDBJ databases">
        <title>Genome analyses suggest a sexual origin of heterokaryosis in a supposedly ancient asexual fungus.</title>
        <authorList>
            <person name="Ropars J."/>
            <person name="Sedzielewska K."/>
            <person name="Noel J."/>
            <person name="Charron P."/>
            <person name="Farinelli L."/>
            <person name="Marton T."/>
            <person name="Kruger M."/>
            <person name="Pelin A."/>
            <person name="Brachmann A."/>
            <person name="Corradi N."/>
        </authorList>
    </citation>
    <scope>NUCLEOTIDE SEQUENCE [LARGE SCALE GENOMIC DNA]</scope>
    <source>
        <strain evidence="4 5">C2</strain>
    </source>
</reference>
<accession>A0A2N1NKQ1</accession>
<evidence type="ECO:0000259" key="3">
    <source>
        <dbReference type="PROSITE" id="PS50966"/>
    </source>
</evidence>
<evidence type="ECO:0000313" key="5">
    <source>
        <dbReference type="Proteomes" id="UP000233469"/>
    </source>
</evidence>
<keyword evidence="1" id="KW-0479">Metal-binding</keyword>
<sequence length="321" mass="37591">MCQSVCYRIRQVPFSEVLISDDGSFEPFFDKEVDDSAKTHIEADEDQKLDLESLISMVNSDDILEIWKVTRYNYPKCYQHIILLNTDEYLCTCFMLVTHGIICRHFFKVLVETSNAYFHLMLIPKRWFKDKYIISSDICSSEIVKNNCQNDQDNVQTTLEFMRKYTINDLSENYFRQISQKQLKFGTLMGEARKAIQFAIQDDDDELIQLIKEFNKRKEAQLIQAESIRQQKALVKRKMNIHDNQVLHNTRGVLIDSNRILDPLKHQLKGRPATKWLKSSFEKSDSKGNKNGSEQVTSSDKGRKCGLCRKNGYYRNTYSKN</sequence>
<dbReference type="GO" id="GO:0008270">
    <property type="term" value="F:zinc ion binding"/>
    <property type="evidence" value="ECO:0007669"/>
    <property type="project" value="UniProtKB-KW"/>
</dbReference>
<dbReference type="VEuPathDB" id="FungiDB:FUN_021111"/>